<proteinExistence type="predicted"/>
<evidence type="ECO:0000256" key="1">
    <source>
        <dbReference type="SAM" id="MobiDB-lite"/>
    </source>
</evidence>
<dbReference type="Proteomes" id="UP001597058">
    <property type="component" value="Unassembled WGS sequence"/>
</dbReference>
<name>A0ABW3XWM4_9ACTN</name>
<evidence type="ECO:0000313" key="4">
    <source>
        <dbReference type="Proteomes" id="UP001597058"/>
    </source>
</evidence>
<comment type="caution">
    <text evidence="3">The sequence shown here is derived from an EMBL/GenBank/DDBJ whole genome shotgun (WGS) entry which is preliminary data.</text>
</comment>
<evidence type="ECO:0000259" key="2">
    <source>
        <dbReference type="SMART" id="SM00900"/>
    </source>
</evidence>
<organism evidence="3 4">
    <name type="scientific">Streptomyces kaempferi</name>
    <dbReference type="NCBI Taxonomy" id="333725"/>
    <lineage>
        <taxon>Bacteria</taxon>
        <taxon>Bacillati</taxon>
        <taxon>Actinomycetota</taxon>
        <taxon>Actinomycetes</taxon>
        <taxon>Kitasatosporales</taxon>
        <taxon>Streptomycetaceae</taxon>
        <taxon>Streptomyces</taxon>
    </lineage>
</organism>
<dbReference type="SMART" id="SM00900">
    <property type="entry name" value="FMN_bind"/>
    <property type="match status" value="1"/>
</dbReference>
<feature type="compositionally biased region" description="Low complexity" evidence="1">
    <location>
        <begin position="32"/>
        <end position="62"/>
    </location>
</feature>
<gene>
    <name evidence="3" type="ORF">ACFQ5X_47125</name>
</gene>
<dbReference type="InterPro" id="IPR007329">
    <property type="entry name" value="FMN-bd"/>
</dbReference>
<evidence type="ECO:0000313" key="3">
    <source>
        <dbReference type="EMBL" id="MFD1313286.1"/>
    </source>
</evidence>
<dbReference type="RefSeq" id="WP_381242425.1">
    <property type="nucleotide sequence ID" value="NZ_JBHSKH010000122.1"/>
</dbReference>
<accession>A0ABW3XWM4</accession>
<feature type="region of interest" description="Disordered" evidence="1">
    <location>
        <begin position="32"/>
        <end position="64"/>
    </location>
</feature>
<keyword evidence="4" id="KW-1185">Reference proteome</keyword>
<sequence length="147" mass="15008">MRRAVLASTGISALIVTLLAVKPHQFPVLAGGVTRTPTTSPSPHTPTGTSSGSPAGTGTFTGDPIDTQYGTVQVAATLQAGKITAVKVLQAPNQNGRDQQIAAYALPRLTQEAIGAQSAHIDSVSGASYTSQGYIQSLQSALDQAHV</sequence>
<dbReference type="EMBL" id="JBHTMM010000178">
    <property type="protein sequence ID" value="MFD1313286.1"/>
    <property type="molecule type" value="Genomic_DNA"/>
</dbReference>
<protein>
    <submittedName>
        <fullName evidence="3">FMN-binding protein</fullName>
    </submittedName>
</protein>
<reference evidence="4" key="1">
    <citation type="journal article" date="2019" name="Int. J. Syst. Evol. Microbiol.">
        <title>The Global Catalogue of Microorganisms (GCM) 10K type strain sequencing project: providing services to taxonomists for standard genome sequencing and annotation.</title>
        <authorList>
            <consortium name="The Broad Institute Genomics Platform"/>
            <consortium name="The Broad Institute Genome Sequencing Center for Infectious Disease"/>
            <person name="Wu L."/>
            <person name="Ma J."/>
        </authorList>
    </citation>
    <scope>NUCLEOTIDE SEQUENCE [LARGE SCALE GENOMIC DNA]</scope>
    <source>
        <strain evidence="4">CGMCC 4.7020</strain>
    </source>
</reference>
<dbReference type="Gene3D" id="3.90.1010.20">
    <property type="match status" value="1"/>
</dbReference>
<feature type="domain" description="FMN-binding" evidence="2">
    <location>
        <begin position="68"/>
        <end position="145"/>
    </location>
</feature>
<dbReference type="Pfam" id="PF04205">
    <property type="entry name" value="FMN_bind"/>
    <property type="match status" value="1"/>
</dbReference>